<gene>
    <name evidence="1" type="ORF">SFRICE_015675</name>
</gene>
<proteinExistence type="predicted"/>
<dbReference type="AlphaFoldDB" id="A0A2H1VEV8"/>
<evidence type="ECO:0000313" key="1">
    <source>
        <dbReference type="EMBL" id="SOQ39359.1"/>
    </source>
</evidence>
<organism evidence="1">
    <name type="scientific">Spodoptera frugiperda</name>
    <name type="common">Fall armyworm</name>
    <dbReference type="NCBI Taxonomy" id="7108"/>
    <lineage>
        <taxon>Eukaryota</taxon>
        <taxon>Metazoa</taxon>
        <taxon>Ecdysozoa</taxon>
        <taxon>Arthropoda</taxon>
        <taxon>Hexapoda</taxon>
        <taxon>Insecta</taxon>
        <taxon>Pterygota</taxon>
        <taxon>Neoptera</taxon>
        <taxon>Endopterygota</taxon>
        <taxon>Lepidoptera</taxon>
        <taxon>Glossata</taxon>
        <taxon>Ditrysia</taxon>
        <taxon>Noctuoidea</taxon>
        <taxon>Noctuidae</taxon>
        <taxon>Amphipyrinae</taxon>
        <taxon>Spodoptera</taxon>
    </lineage>
</organism>
<dbReference type="EMBL" id="ODYU01002189">
    <property type="protein sequence ID" value="SOQ39359.1"/>
    <property type="molecule type" value="Genomic_DNA"/>
</dbReference>
<sequence>MVKSRLRNLYWKLFSERLEIRVRRIRGLWSDNTAMGEVFARGQTSRRVTLWYVPPMDTATPEESQVRNRSLEKEYARFLKKNIWTQVQSHNRTVMQICIVRVYYKESTNSAHVMSIENKIFWRPALRLSGRRIVLKHHQTSDPIENEGASFADLLEVMNLRVERETRIGKIGMGGITVVQILRRREVHSGEDC</sequence>
<reference evidence="1" key="1">
    <citation type="submission" date="2016-07" db="EMBL/GenBank/DDBJ databases">
        <authorList>
            <person name="Bretaudeau A."/>
        </authorList>
    </citation>
    <scope>NUCLEOTIDE SEQUENCE</scope>
    <source>
        <strain evidence="1">Rice</strain>
        <tissue evidence="1">Whole body</tissue>
    </source>
</reference>
<name>A0A2H1VEV8_SPOFR</name>
<accession>A0A2H1VEV8</accession>
<protein>
    <submittedName>
        <fullName evidence="1">SFRICE_015675</fullName>
    </submittedName>
</protein>